<dbReference type="Gene3D" id="3.30.420.10">
    <property type="entry name" value="Ribonuclease H-like superfamily/Ribonuclease H"/>
    <property type="match status" value="1"/>
</dbReference>
<proteinExistence type="predicted"/>
<keyword evidence="2" id="KW-1185">Reference proteome</keyword>
<dbReference type="InterPro" id="IPR036397">
    <property type="entry name" value="RNaseH_sf"/>
</dbReference>
<dbReference type="GO" id="GO:0003676">
    <property type="term" value="F:nucleic acid binding"/>
    <property type="evidence" value="ECO:0007669"/>
    <property type="project" value="InterPro"/>
</dbReference>
<dbReference type="EMBL" id="KN549448">
    <property type="protein sequence ID" value="KHJ97484.1"/>
    <property type="molecule type" value="Genomic_DNA"/>
</dbReference>
<name>A0A0B1TJQ1_OESDE</name>
<dbReference type="Proteomes" id="UP000053660">
    <property type="component" value="Unassembled WGS sequence"/>
</dbReference>
<accession>A0A0B1TJQ1</accession>
<sequence length="154" mass="18140">MEHLSILEKAQSRGSCKKKLLLNAKIIFSDEKKFNLDNPGGNRSYWRDLWKDPVYFSRRSFGGGSLMIIFLDEKKFNLDGPDGNRSYWRDLRKAPISFTRRNFGGRPLMMWGPSVVATNSISHSCRMYSEEYQNVLREHLLPILRGRRRQKYTF</sequence>
<dbReference type="OrthoDB" id="4843387at2759"/>
<organism evidence="1 2">
    <name type="scientific">Oesophagostomum dentatum</name>
    <name type="common">Nodular worm</name>
    <dbReference type="NCBI Taxonomy" id="61180"/>
    <lineage>
        <taxon>Eukaryota</taxon>
        <taxon>Metazoa</taxon>
        <taxon>Ecdysozoa</taxon>
        <taxon>Nematoda</taxon>
        <taxon>Chromadorea</taxon>
        <taxon>Rhabditida</taxon>
        <taxon>Rhabditina</taxon>
        <taxon>Rhabditomorpha</taxon>
        <taxon>Strongyloidea</taxon>
        <taxon>Strongylidae</taxon>
        <taxon>Oesophagostomum</taxon>
    </lineage>
</organism>
<gene>
    <name evidence="1" type="ORF">OESDEN_02535</name>
</gene>
<evidence type="ECO:0000313" key="2">
    <source>
        <dbReference type="Proteomes" id="UP000053660"/>
    </source>
</evidence>
<dbReference type="AlphaFoldDB" id="A0A0B1TJQ1"/>
<reference evidence="1 2" key="1">
    <citation type="submission" date="2014-03" db="EMBL/GenBank/DDBJ databases">
        <title>Draft genome of the hookworm Oesophagostomum dentatum.</title>
        <authorList>
            <person name="Mitreva M."/>
        </authorList>
    </citation>
    <scope>NUCLEOTIDE SEQUENCE [LARGE SCALE GENOMIC DNA]</scope>
    <source>
        <strain evidence="1 2">OD-Hann</strain>
    </source>
</reference>
<evidence type="ECO:0000313" key="1">
    <source>
        <dbReference type="EMBL" id="KHJ97484.1"/>
    </source>
</evidence>
<protein>
    <submittedName>
        <fullName evidence="1">Uncharacterized protein</fullName>
    </submittedName>
</protein>